<gene>
    <name evidence="3" type="ORF">CPB84DRAFT_1749980</name>
</gene>
<evidence type="ECO:0000256" key="2">
    <source>
        <dbReference type="SAM" id="SignalP"/>
    </source>
</evidence>
<protein>
    <recommendedName>
        <fullName evidence="5">Secreted protein</fullName>
    </recommendedName>
</protein>
<proteinExistence type="predicted"/>
<name>A0A9P5TIW7_GYMJU</name>
<dbReference type="Proteomes" id="UP000724874">
    <property type="component" value="Unassembled WGS sequence"/>
</dbReference>
<feature type="compositionally biased region" description="Low complexity" evidence="1">
    <location>
        <begin position="70"/>
        <end position="81"/>
    </location>
</feature>
<reference evidence="3" key="1">
    <citation type="submission" date="2020-11" db="EMBL/GenBank/DDBJ databases">
        <authorList>
            <consortium name="DOE Joint Genome Institute"/>
            <person name="Ahrendt S."/>
            <person name="Riley R."/>
            <person name="Andreopoulos W."/>
            <person name="LaButti K."/>
            <person name="Pangilinan J."/>
            <person name="Ruiz-duenas F.J."/>
            <person name="Barrasa J.M."/>
            <person name="Sanchez-Garcia M."/>
            <person name="Camarero S."/>
            <person name="Miyauchi S."/>
            <person name="Serrano A."/>
            <person name="Linde D."/>
            <person name="Babiker R."/>
            <person name="Drula E."/>
            <person name="Ayuso-Fernandez I."/>
            <person name="Pacheco R."/>
            <person name="Padilla G."/>
            <person name="Ferreira P."/>
            <person name="Barriuso J."/>
            <person name="Kellner H."/>
            <person name="Castanera R."/>
            <person name="Alfaro M."/>
            <person name="Ramirez L."/>
            <person name="Pisabarro A.G."/>
            <person name="Kuo A."/>
            <person name="Tritt A."/>
            <person name="Lipzen A."/>
            <person name="He G."/>
            <person name="Yan M."/>
            <person name="Ng V."/>
            <person name="Cullen D."/>
            <person name="Martin F."/>
            <person name="Rosso M.-N."/>
            <person name="Henrissat B."/>
            <person name="Hibbett D."/>
            <person name="Martinez A.T."/>
            <person name="Grigoriev I.V."/>
        </authorList>
    </citation>
    <scope>NUCLEOTIDE SEQUENCE</scope>
    <source>
        <strain evidence="3">AH 44721</strain>
    </source>
</reference>
<feature type="region of interest" description="Disordered" evidence="1">
    <location>
        <begin position="32"/>
        <end position="102"/>
    </location>
</feature>
<evidence type="ECO:0000313" key="4">
    <source>
        <dbReference type="Proteomes" id="UP000724874"/>
    </source>
</evidence>
<dbReference type="EMBL" id="JADNYJ010000097">
    <property type="protein sequence ID" value="KAF8886229.1"/>
    <property type="molecule type" value="Genomic_DNA"/>
</dbReference>
<comment type="caution">
    <text evidence="3">The sequence shown here is derived from an EMBL/GenBank/DDBJ whole genome shotgun (WGS) entry which is preliminary data.</text>
</comment>
<evidence type="ECO:0000256" key="1">
    <source>
        <dbReference type="SAM" id="MobiDB-lite"/>
    </source>
</evidence>
<organism evidence="3 4">
    <name type="scientific">Gymnopilus junonius</name>
    <name type="common">Spectacular rustgill mushroom</name>
    <name type="synonym">Gymnopilus spectabilis subsp. junonius</name>
    <dbReference type="NCBI Taxonomy" id="109634"/>
    <lineage>
        <taxon>Eukaryota</taxon>
        <taxon>Fungi</taxon>
        <taxon>Dikarya</taxon>
        <taxon>Basidiomycota</taxon>
        <taxon>Agaricomycotina</taxon>
        <taxon>Agaricomycetes</taxon>
        <taxon>Agaricomycetidae</taxon>
        <taxon>Agaricales</taxon>
        <taxon>Agaricineae</taxon>
        <taxon>Hymenogastraceae</taxon>
        <taxon>Gymnopilus</taxon>
    </lineage>
</organism>
<evidence type="ECO:0000313" key="3">
    <source>
        <dbReference type="EMBL" id="KAF8886229.1"/>
    </source>
</evidence>
<sequence length="157" mass="17061">MQFNESFIAFVLVAILSAHALPVASMHKLRSSVTKERGGQGQSIPTGPPLTPMKGAKSHKRSHSSDPEELSSSSSCKLGSSVKMEPTSLNGETLGPSPVCCQMPKMRIQMKVPENGLEREPHHLSNLKERSKRKGNPLSCIYLKVSFSTTNPGHPKE</sequence>
<evidence type="ECO:0008006" key="5">
    <source>
        <dbReference type="Google" id="ProtNLM"/>
    </source>
</evidence>
<feature type="signal peptide" evidence="2">
    <location>
        <begin position="1"/>
        <end position="20"/>
    </location>
</feature>
<keyword evidence="4" id="KW-1185">Reference proteome</keyword>
<feature type="chain" id="PRO_5040397882" description="Secreted protein" evidence="2">
    <location>
        <begin position="21"/>
        <end position="157"/>
    </location>
</feature>
<accession>A0A9P5TIW7</accession>
<keyword evidence="2" id="KW-0732">Signal</keyword>
<dbReference type="AlphaFoldDB" id="A0A9P5TIW7"/>